<dbReference type="InterPro" id="IPR053297">
    <property type="entry name" value="Dynactin-associated"/>
</dbReference>
<keyword evidence="4" id="KW-1185">Reference proteome</keyword>
<sequence>VHVNAFVHSGTKKFLEKTTYNLFDFQVKKPEKKRQWSLTSIFLVCLLACTITTASGVLILSLVYVNNSQPHSEPGAQPLQTAIPMVQKAVDPKFKFLNHLPKSKAVVASRSSGDGLHADDLLMAFQVFEFPGGAIQWAWYRNNVKDYLSIEEEAFGSSLNSQRSQRTLGTLRIKSNGLRTRLSCTGITRLPTGQHGLGWLMMVLSLPRTVLTAGQVIFFPKNTVHWIEHVGSKDCFFLLFFSTHHELQTLEADDVIFSIPKDIASRSPEVELVSLEHSISKKRMRGSVFLPTWQNWLSMLIAHSLQIALCSKEYQFPGGVIQLAQYWKNRSELSNDEKIFSEFLNQHQNALTFSTLRIYNDGLRQPHFHFNANEMGYVISGCAKVGIINAQCTIEFNVHIGDVIFFPTGTQHYIKSTCDKELLLVLAFSTGDQATVDHILAQLFFKQSEFKKISKFKEDQAINLP</sequence>
<evidence type="ECO:0000313" key="4">
    <source>
        <dbReference type="Proteomes" id="UP000437017"/>
    </source>
</evidence>
<feature type="non-terminal residue" evidence="3">
    <location>
        <position position="1"/>
    </location>
</feature>
<dbReference type="AlphaFoldDB" id="A0A643CIM8"/>
<dbReference type="GO" id="GO:0005794">
    <property type="term" value="C:Golgi apparatus"/>
    <property type="evidence" value="ECO:0007669"/>
    <property type="project" value="TreeGrafter"/>
</dbReference>
<dbReference type="PANTHER" id="PTHR35349">
    <property type="entry name" value="DYNACTIN-ASSOCIATED PROTEIN"/>
    <property type="match status" value="1"/>
</dbReference>
<dbReference type="SUPFAM" id="SSF51182">
    <property type="entry name" value="RmlC-like cupins"/>
    <property type="match status" value="2"/>
</dbReference>
<comment type="caution">
    <text evidence="3">The sequence shown here is derived from an EMBL/GenBank/DDBJ whole genome shotgun (WGS) entry which is preliminary data.</text>
</comment>
<dbReference type="Pfam" id="PF15675">
    <property type="entry name" value="CLLAC"/>
    <property type="match status" value="1"/>
</dbReference>
<reference evidence="3 4" key="1">
    <citation type="journal article" date="2019" name="PLoS ONE">
        <title>Genomic analyses reveal an absence of contemporary introgressive admixture between fin whales and blue whales, despite known hybrids.</title>
        <authorList>
            <person name="Westbury M.V."/>
            <person name="Petersen B."/>
            <person name="Lorenzen E.D."/>
        </authorList>
    </citation>
    <scope>NUCLEOTIDE SEQUENCE [LARGE SCALE GENOMIC DNA]</scope>
    <source>
        <strain evidence="3">FinWhale-01</strain>
    </source>
</reference>
<dbReference type="InterPro" id="IPR031379">
    <property type="entry name" value="CLLAC"/>
</dbReference>
<dbReference type="OrthoDB" id="10263073at2759"/>
<dbReference type="Gene3D" id="2.60.120.10">
    <property type="entry name" value="Jelly Rolls"/>
    <property type="match status" value="2"/>
</dbReference>
<dbReference type="SMART" id="SM00835">
    <property type="entry name" value="Cupin_1"/>
    <property type="match status" value="1"/>
</dbReference>
<protein>
    <recommendedName>
        <fullName evidence="2">Cupin type-1 domain-containing protein</fullName>
    </recommendedName>
</protein>
<dbReference type="PANTHER" id="PTHR35349:SF4">
    <property type="entry name" value="CUPIN TYPE-1 DOMAIN-CONTAINING PROTEIN"/>
    <property type="match status" value="1"/>
</dbReference>
<dbReference type="Pfam" id="PF00190">
    <property type="entry name" value="Cupin_1"/>
    <property type="match status" value="1"/>
</dbReference>
<keyword evidence="1" id="KW-1133">Transmembrane helix</keyword>
<proteinExistence type="predicted"/>
<evidence type="ECO:0000256" key="1">
    <source>
        <dbReference type="SAM" id="Phobius"/>
    </source>
</evidence>
<feature type="transmembrane region" description="Helical" evidence="1">
    <location>
        <begin position="38"/>
        <end position="64"/>
    </location>
</feature>
<keyword evidence="1" id="KW-0812">Transmembrane</keyword>
<evidence type="ECO:0000259" key="2">
    <source>
        <dbReference type="SMART" id="SM00835"/>
    </source>
</evidence>
<keyword evidence="1" id="KW-0472">Membrane</keyword>
<accession>A0A643CIM8</accession>
<dbReference type="InterPro" id="IPR006045">
    <property type="entry name" value="Cupin_1"/>
</dbReference>
<evidence type="ECO:0000313" key="3">
    <source>
        <dbReference type="EMBL" id="KAB0399994.1"/>
    </source>
</evidence>
<organism evidence="3 4">
    <name type="scientific">Balaenoptera physalus</name>
    <name type="common">Fin whale</name>
    <name type="synonym">Balaena physalus</name>
    <dbReference type="NCBI Taxonomy" id="9770"/>
    <lineage>
        <taxon>Eukaryota</taxon>
        <taxon>Metazoa</taxon>
        <taxon>Chordata</taxon>
        <taxon>Craniata</taxon>
        <taxon>Vertebrata</taxon>
        <taxon>Euteleostomi</taxon>
        <taxon>Mammalia</taxon>
        <taxon>Eutheria</taxon>
        <taxon>Laurasiatheria</taxon>
        <taxon>Artiodactyla</taxon>
        <taxon>Whippomorpha</taxon>
        <taxon>Cetacea</taxon>
        <taxon>Mysticeti</taxon>
        <taxon>Balaenopteridae</taxon>
        <taxon>Balaenoptera</taxon>
    </lineage>
</organism>
<dbReference type="InterPro" id="IPR011051">
    <property type="entry name" value="RmlC_Cupin_sf"/>
</dbReference>
<gene>
    <name evidence="3" type="ORF">E2I00_016194</name>
</gene>
<feature type="domain" description="Cupin type-1" evidence="2">
    <location>
        <begin position="331"/>
        <end position="451"/>
    </location>
</feature>
<dbReference type="GO" id="GO:0005886">
    <property type="term" value="C:plasma membrane"/>
    <property type="evidence" value="ECO:0007669"/>
    <property type="project" value="TreeGrafter"/>
</dbReference>
<dbReference type="Proteomes" id="UP000437017">
    <property type="component" value="Unassembled WGS sequence"/>
</dbReference>
<dbReference type="EMBL" id="SGJD01001423">
    <property type="protein sequence ID" value="KAB0399994.1"/>
    <property type="molecule type" value="Genomic_DNA"/>
</dbReference>
<dbReference type="InterPro" id="IPR014710">
    <property type="entry name" value="RmlC-like_jellyroll"/>
</dbReference>
<name>A0A643CIM8_BALPH</name>